<feature type="transmembrane region" description="Helical" evidence="1">
    <location>
        <begin position="48"/>
        <end position="67"/>
    </location>
</feature>
<protein>
    <submittedName>
        <fullName evidence="2">Uncharacterized protein</fullName>
    </submittedName>
</protein>
<keyword evidence="1" id="KW-1133">Transmembrane helix</keyword>
<dbReference type="PANTHER" id="PTHR28008:SF1">
    <property type="entry name" value="DOMAIN PROTEIN, PUTATIVE (AFU_ORTHOLOGUE AFUA_3G10980)-RELATED"/>
    <property type="match status" value="1"/>
</dbReference>
<reference evidence="2 3" key="1">
    <citation type="submission" date="2018-09" db="EMBL/GenBank/DDBJ databases">
        <title>Genome sequencing of strain 6GH32-13.</title>
        <authorList>
            <person name="Weon H.-Y."/>
            <person name="Heo J."/>
            <person name="Kwon S.-W."/>
        </authorList>
    </citation>
    <scope>NUCLEOTIDE SEQUENCE [LARGE SCALE GENOMIC DNA]</scope>
    <source>
        <strain evidence="2 3">5GH32-13</strain>
    </source>
</reference>
<evidence type="ECO:0000313" key="2">
    <source>
        <dbReference type="EMBL" id="AXY77164.1"/>
    </source>
</evidence>
<dbReference type="PANTHER" id="PTHR28008">
    <property type="entry name" value="DOMAIN PROTEIN, PUTATIVE (AFU_ORTHOLOGUE AFUA_3G10980)-RELATED"/>
    <property type="match status" value="1"/>
</dbReference>
<feature type="transmembrane region" description="Helical" evidence="1">
    <location>
        <begin position="111"/>
        <end position="129"/>
    </location>
</feature>
<keyword evidence="3" id="KW-1185">Reference proteome</keyword>
<dbReference type="EMBL" id="CP032157">
    <property type="protein sequence ID" value="AXY77164.1"/>
    <property type="molecule type" value="Genomic_DNA"/>
</dbReference>
<dbReference type="KEGG" id="pseg:D3H65_25685"/>
<dbReference type="RefSeq" id="WP_119053040.1">
    <property type="nucleotide sequence ID" value="NZ_CP032157.1"/>
</dbReference>
<dbReference type="Proteomes" id="UP000263900">
    <property type="component" value="Chromosome"/>
</dbReference>
<organism evidence="2 3">
    <name type="scientific">Paraflavitalea soli</name>
    <dbReference type="NCBI Taxonomy" id="2315862"/>
    <lineage>
        <taxon>Bacteria</taxon>
        <taxon>Pseudomonadati</taxon>
        <taxon>Bacteroidota</taxon>
        <taxon>Chitinophagia</taxon>
        <taxon>Chitinophagales</taxon>
        <taxon>Chitinophagaceae</taxon>
        <taxon>Paraflavitalea</taxon>
    </lineage>
</organism>
<evidence type="ECO:0000313" key="3">
    <source>
        <dbReference type="Proteomes" id="UP000263900"/>
    </source>
</evidence>
<keyword evidence="1" id="KW-0812">Transmembrane</keyword>
<dbReference type="NCBIfam" id="NF037970">
    <property type="entry name" value="vanZ_1"/>
    <property type="match status" value="1"/>
</dbReference>
<keyword evidence="1" id="KW-0472">Membrane</keyword>
<dbReference type="OrthoDB" id="1524985at2"/>
<dbReference type="AlphaFoldDB" id="A0A3B7MRK3"/>
<name>A0A3B7MRK3_9BACT</name>
<accession>A0A3B7MRK3</accession>
<feature type="transmembrane region" description="Helical" evidence="1">
    <location>
        <begin position="12"/>
        <end position="33"/>
    </location>
</feature>
<gene>
    <name evidence="2" type="ORF">D3H65_25685</name>
</gene>
<feature type="transmembrane region" description="Helical" evidence="1">
    <location>
        <begin position="79"/>
        <end position="99"/>
    </location>
</feature>
<evidence type="ECO:0000256" key="1">
    <source>
        <dbReference type="SAM" id="Phobius"/>
    </source>
</evidence>
<proteinExistence type="predicted"/>
<sequence>MRSLLQKLCAKKLLPIIWTIITIVLLCLPGSSIPGDGIVFNIPNFDKIVHVILFGGIVLLWGAHYVFRPEKLQGWQKLIILLAILSTALGIVLEYVQFYFIPQRSFDKYDIVADASGAIAAMFLVLFLSPRQTVKG</sequence>